<organism evidence="6">
    <name type="scientific">Muribaculaceae bacterium Z82</name>
    <dbReference type="NCBI Taxonomy" id="2304548"/>
    <lineage>
        <taxon>Bacteria</taxon>
        <taxon>Pseudomonadati</taxon>
        <taxon>Bacteroidota</taxon>
        <taxon>Bacteroidia</taxon>
        <taxon>Bacteroidales</taxon>
        <taxon>Muribaculaceae</taxon>
    </lineage>
</organism>
<dbReference type="InterPro" id="IPR030664">
    <property type="entry name" value="SdhA/FrdA/AprA"/>
</dbReference>
<feature type="domain" description="FAD-dependent oxidoreductase 2 FAD-binding" evidence="4">
    <location>
        <begin position="193"/>
        <end position="350"/>
    </location>
</feature>
<dbReference type="Gene3D" id="3.50.50.60">
    <property type="entry name" value="FAD/NAD(P)-binding domain"/>
    <property type="match status" value="1"/>
</dbReference>
<dbReference type="SUPFAM" id="SSF51905">
    <property type="entry name" value="FAD/NAD(P)-binding domain"/>
    <property type="match status" value="1"/>
</dbReference>
<dbReference type="InterPro" id="IPR015939">
    <property type="entry name" value="Fum_Rdtase/Succ_DH_flav-like_C"/>
</dbReference>
<dbReference type="PANTHER" id="PTHR11632:SF51">
    <property type="entry name" value="SUCCINATE DEHYDROGENASE [UBIQUINONE] FLAVOPROTEIN SUBUNIT, MITOCHONDRIAL"/>
    <property type="match status" value="1"/>
</dbReference>
<gene>
    <name evidence="6" type="ORF">D1639_00215</name>
</gene>
<dbReference type="Pfam" id="PF00890">
    <property type="entry name" value="FAD_binding_2"/>
    <property type="match status" value="1"/>
</dbReference>
<evidence type="ECO:0000256" key="3">
    <source>
        <dbReference type="PIRSR" id="PIRSR000171-1"/>
    </source>
</evidence>
<dbReference type="PANTHER" id="PTHR11632">
    <property type="entry name" value="SUCCINATE DEHYDROGENASE 2 FLAVOPROTEIN SUBUNIT"/>
    <property type="match status" value="1"/>
</dbReference>
<dbReference type="InterPro" id="IPR036188">
    <property type="entry name" value="FAD/NAD-bd_sf"/>
</dbReference>
<name>A0A7C9N9K7_9BACT</name>
<dbReference type="GO" id="GO:0016491">
    <property type="term" value="F:oxidoreductase activity"/>
    <property type="evidence" value="ECO:0007669"/>
    <property type="project" value="UniProtKB-KW"/>
</dbReference>
<keyword evidence="2" id="KW-0560">Oxidoreductase</keyword>
<dbReference type="InterPro" id="IPR037099">
    <property type="entry name" value="Fum_R/Succ_DH_flav-like_C_sf"/>
</dbReference>
<dbReference type="PROSITE" id="PS51318">
    <property type="entry name" value="TAT"/>
    <property type="match status" value="1"/>
</dbReference>
<feature type="active site" description="Proton acceptor" evidence="3">
    <location>
        <position position="346"/>
    </location>
</feature>
<feature type="domain" description="Fumarate reductase/succinate dehydrogenase flavoprotein-like C-terminal" evidence="5">
    <location>
        <begin position="502"/>
        <end position="616"/>
    </location>
</feature>
<dbReference type="Pfam" id="PF02910">
    <property type="entry name" value="Succ_DH_flav_C"/>
    <property type="match status" value="1"/>
</dbReference>
<reference evidence="6" key="1">
    <citation type="submission" date="2018-08" db="EMBL/GenBank/DDBJ databases">
        <title>Murine metabolic-syndrome-specific gut microbial biobank.</title>
        <authorList>
            <person name="Liu C."/>
        </authorList>
    </citation>
    <scope>NUCLEOTIDE SEQUENCE [LARGE SCALE GENOMIC DNA]</scope>
    <source>
        <strain evidence="6">Z82</strain>
    </source>
</reference>
<evidence type="ECO:0000313" key="6">
    <source>
        <dbReference type="EMBL" id="NBI33483.1"/>
    </source>
</evidence>
<comment type="caution">
    <text evidence="6">The sequence shown here is derived from an EMBL/GenBank/DDBJ whole genome shotgun (WGS) entry which is preliminary data.</text>
</comment>
<evidence type="ECO:0000259" key="5">
    <source>
        <dbReference type="Pfam" id="PF02910"/>
    </source>
</evidence>
<evidence type="ECO:0000256" key="2">
    <source>
        <dbReference type="ARBA" id="ARBA00023002"/>
    </source>
</evidence>
<protein>
    <submittedName>
        <fullName evidence="6">FAD-binding protein</fullName>
    </submittedName>
</protein>
<evidence type="ECO:0000259" key="4">
    <source>
        <dbReference type="Pfam" id="PF00890"/>
    </source>
</evidence>
<accession>A0A7C9N9K7</accession>
<proteinExistence type="predicted"/>
<dbReference type="AlphaFoldDB" id="A0A7C9N9K7"/>
<dbReference type="PIRSF" id="PIRSF000171">
    <property type="entry name" value="SDHA_APRA_LASPO"/>
    <property type="match status" value="1"/>
</dbReference>
<dbReference type="InterPro" id="IPR006311">
    <property type="entry name" value="TAT_signal"/>
</dbReference>
<sequence>MKLTQKQAPHGCTSADRHKLSRRSFLKGGALMLGASTLTIGAPQLIGCSTEPNENGPAPLNEVGASAVEATATESALPDGYQVVNADVLIIGGGNLGVNIALSALSEGREVTMLDKGVWRHSGVSGMSWDYFAGRYFTPAISYLGIENGKALTNALSFTKERDRYVYQVNHGQTLPDRDEKGQYLPFINENRTQGQFCRRHMDNLRTANGFGVDEQFMVTSLLIQDGKCLGAMGIHLPTGAFRVYRANATAIATGGCCWFYGWMTVGSYSINNPDNTADAEMAAFRQGLAIANSEFACYDLMSINPPGLACAFGGGIGADAQEYQFVFDNAGERLFSDDDENVSDRNYFNQFLAKAIAIDGRGTESNGVFLNVGDHGLRYGNARNVDLLERFGVGVRTDQIQIAPEMFEHGGSPIVDENMMTEVEGLFCGRNFPGGADVAGNYYYGLYTGHKIAEYAASQESKADGPSVNWEDVNVERARLEAIRTHRADDGVRPLQVRQMIQEAGFTGMGVYRTTELMEKSLAELRRIREDELPRMTVADSSLVFNTEWKHAIENYNLLDLAEMSVQASLNREETRGSYMRAEFPEKDNVNWNCVQVCRLQDDQMVFEKVSFEPLDASVLEQ</sequence>
<dbReference type="SUPFAM" id="SSF46977">
    <property type="entry name" value="Succinate dehydrogenase/fumarate reductase flavoprotein C-terminal domain"/>
    <property type="match status" value="1"/>
</dbReference>
<keyword evidence="1" id="KW-0285">Flavoprotein</keyword>
<dbReference type="Gene3D" id="1.20.58.100">
    <property type="entry name" value="Fumarate reductase/succinate dehydrogenase flavoprotein-like, C-terminal domain"/>
    <property type="match status" value="1"/>
</dbReference>
<evidence type="ECO:0000256" key="1">
    <source>
        <dbReference type="ARBA" id="ARBA00022630"/>
    </source>
</evidence>
<dbReference type="EMBL" id="QWKH01000001">
    <property type="protein sequence ID" value="NBI33483.1"/>
    <property type="molecule type" value="Genomic_DNA"/>
</dbReference>
<dbReference type="InterPro" id="IPR003953">
    <property type="entry name" value="FAD-dep_OxRdtase_2_FAD-bd"/>
</dbReference>